<evidence type="ECO:0000313" key="4">
    <source>
        <dbReference type="Proteomes" id="UP000785679"/>
    </source>
</evidence>
<name>A0A8J8NEN5_HALGN</name>
<dbReference type="Proteomes" id="UP000785679">
    <property type="component" value="Unassembled WGS sequence"/>
</dbReference>
<evidence type="ECO:0000313" key="3">
    <source>
        <dbReference type="EMBL" id="TNV73852.1"/>
    </source>
</evidence>
<protein>
    <recommendedName>
        <fullName evidence="2">Sulfotransferase domain-containing protein</fullName>
    </recommendedName>
</protein>
<dbReference type="OrthoDB" id="5985073at2759"/>
<dbReference type="Gene3D" id="3.40.50.300">
    <property type="entry name" value="P-loop containing nucleotide triphosphate hydrolases"/>
    <property type="match status" value="1"/>
</dbReference>
<reference evidence="3" key="1">
    <citation type="submission" date="2019-06" db="EMBL/GenBank/DDBJ databases">
        <authorList>
            <person name="Zheng W."/>
        </authorList>
    </citation>
    <scope>NUCLEOTIDE SEQUENCE</scope>
    <source>
        <strain evidence="3">QDHG01</strain>
    </source>
</reference>
<organism evidence="3 4">
    <name type="scientific">Halteria grandinella</name>
    <dbReference type="NCBI Taxonomy" id="5974"/>
    <lineage>
        <taxon>Eukaryota</taxon>
        <taxon>Sar</taxon>
        <taxon>Alveolata</taxon>
        <taxon>Ciliophora</taxon>
        <taxon>Intramacronucleata</taxon>
        <taxon>Spirotrichea</taxon>
        <taxon>Stichotrichia</taxon>
        <taxon>Sporadotrichida</taxon>
        <taxon>Halteriidae</taxon>
        <taxon>Halteria</taxon>
    </lineage>
</organism>
<gene>
    <name evidence="3" type="ORF">FGO68_gene15702</name>
</gene>
<dbReference type="InterPro" id="IPR000863">
    <property type="entry name" value="Sulfotransferase_dom"/>
</dbReference>
<comment type="similarity">
    <text evidence="1">Belongs to the WSCD family.</text>
</comment>
<dbReference type="PANTHER" id="PTHR45964">
    <property type="entry name" value="WSCD FAMILY MEMBER CG9164"/>
    <property type="match status" value="1"/>
</dbReference>
<accession>A0A8J8NEN5</accession>
<comment type="caution">
    <text evidence="3">The sequence shown here is derived from an EMBL/GenBank/DDBJ whole genome shotgun (WGS) entry which is preliminary data.</text>
</comment>
<evidence type="ECO:0000256" key="1">
    <source>
        <dbReference type="ARBA" id="ARBA00010236"/>
    </source>
</evidence>
<dbReference type="InterPro" id="IPR027417">
    <property type="entry name" value="P-loop_NTPase"/>
</dbReference>
<sequence>MRYLKDMSDELDQESCILASYPRSGNTLLRAYLEKMMGLCTGSDCDIEKKLNKELLTMGLQGEGLVDKRVLVVKTHYPERYGKTKFYSEKCILEVRNPLDAITSLFNMVCTGSHNKSIHNDDYAKFHEHWGQFIEQEITVWKDFHDFWLSAKIPVHLIRYEDILGSPKATMMKLMRFILNKPDIEGTLIERYVDLTVQEKAPEIYKPRQGQVNSNLSKFSKAQLDYMFGYARDQLVNFGFAETFVDEVMLKGNEGLRGELEQGKKFIDAFNEESLKRSIHNAEESDEVTSIFINYPALLLRKKTERYPNGRTSYRFKRELRKKVTIIDKTGAAGAGAAQQSEPKRAEK</sequence>
<dbReference type="Pfam" id="PF00685">
    <property type="entry name" value="Sulfotransfer_1"/>
    <property type="match status" value="1"/>
</dbReference>
<dbReference type="AlphaFoldDB" id="A0A8J8NEN5"/>
<dbReference type="PANTHER" id="PTHR45964:SF5">
    <property type="entry name" value="WSCD FAMILY MEMBER CG9164"/>
    <property type="match status" value="1"/>
</dbReference>
<evidence type="ECO:0000259" key="2">
    <source>
        <dbReference type="Pfam" id="PF00685"/>
    </source>
</evidence>
<keyword evidence="4" id="KW-1185">Reference proteome</keyword>
<dbReference type="InterPro" id="IPR051589">
    <property type="entry name" value="Sialate-O-sulfotransferase"/>
</dbReference>
<dbReference type="EMBL" id="RRYP01017965">
    <property type="protein sequence ID" value="TNV73852.1"/>
    <property type="molecule type" value="Genomic_DNA"/>
</dbReference>
<dbReference type="GO" id="GO:0008146">
    <property type="term" value="F:sulfotransferase activity"/>
    <property type="evidence" value="ECO:0007669"/>
    <property type="project" value="InterPro"/>
</dbReference>
<proteinExistence type="inferred from homology"/>
<dbReference type="SUPFAM" id="SSF52540">
    <property type="entry name" value="P-loop containing nucleoside triphosphate hydrolases"/>
    <property type="match status" value="1"/>
</dbReference>
<feature type="domain" description="Sulfotransferase" evidence="2">
    <location>
        <begin position="16"/>
        <end position="181"/>
    </location>
</feature>